<organism evidence="8 9">
    <name type="scientific">Salix brachista</name>
    <dbReference type="NCBI Taxonomy" id="2182728"/>
    <lineage>
        <taxon>Eukaryota</taxon>
        <taxon>Viridiplantae</taxon>
        <taxon>Streptophyta</taxon>
        <taxon>Embryophyta</taxon>
        <taxon>Tracheophyta</taxon>
        <taxon>Spermatophyta</taxon>
        <taxon>Magnoliopsida</taxon>
        <taxon>eudicotyledons</taxon>
        <taxon>Gunneridae</taxon>
        <taxon>Pentapetalae</taxon>
        <taxon>rosids</taxon>
        <taxon>fabids</taxon>
        <taxon>Malpighiales</taxon>
        <taxon>Salicaceae</taxon>
        <taxon>Saliceae</taxon>
        <taxon>Salix</taxon>
    </lineage>
</organism>
<keyword evidence="9" id="KW-1185">Reference proteome</keyword>
<feature type="region of interest" description="Disordered" evidence="7">
    <location>
        <begin position="140"/>
        <end position="200"/>
    </location>
</feature>
<reference evidence="9" key="1">
    <citation type="journal article" date="2019" name="Gigascience">
        <title>De novo genome assembly of the endangered Acer yangbiense, a plant species with extremely small populations endemic to Yunnan Province, China.</title>
        <authorList>
            <person name="Yang J."/>
            <person name="Wariss H.M."/>
            <person name="Tao L."/>
            <person name="Zhang R."/>
            <person name="Yun Q."/>
            <person name="Hollingsworth P."/>
            <person name="Dao Z."/>
            <person name="Luo G."/>
            <person name="Guo H."/>
            <person name="Ma Y."/>
            <person name="Sun W."/>
        </authorList>
    </citation>
    <scope>NUCLEOTIDE SEQUENCE [LARGE SCALE GENOMIC DNA]</scope>
    <source>
        <strain evidence="9">cv. br00</strain>
    </source>
</reference>
<dbReference type="GO" id="GO:0009691">
    <property type="term" value="P:cytokinin biosynthetic process"/>
    <property type="evidence" value="ECO:0007669"/>
    <property type="project" value="UniProtKB-KW"/>
</dbReference>
<name>A0A5N5L6H8_9ROSI</name>
<dbReference type="Proteomes" id="UP000326939">
    <property type="component" value="Chromosome 10"/>
</dbReference>
<gene>
    <name evidence="8" type="ORF">DKX38_015825</name>
</gene>
<evidence type="ECO:0000313" key="9">
    <source>
        <dbReference type="Proteomes" id="UP000326939"/>
    </source>
</evidence>
<evidence type="ECO:0000256" key="6">
    <source>
        <dbReference type="ARBA" id="ARBA00024199"/>
    </source>
</evidence>
<evidence type="ECO:0000256" key="3">
    <source>
        <dbReference type="ARBA" id="ARBA00022712"/>
    </source>
</evidence>
<comment type="caution">
    <text evidence="8">The sequence shown here is derived from an EMBL/GenBank/DDBJ whole genome shotgun (WGS) entry which is preliminary data.</text>
</comment>
<dbReference type="PANTHER" id="PTHR33347:SF22">
    <property type="match status" value="1"/>
</dbReference>
<evidence type="ECO:0000313" key="8">
    <source>
        <dbReference type="EMBL" id="KAB5538292.1"/>
    </source>
</evidence>
<keyword evidence="5" id="KW-0539">Nucleus</keyword>
<dbReference type="EMBL" id="VDCV01000010">
    <property type="protein sequence ID" value="KAB5538292.1"/>
    <property type="molecule type" value="Genomic_DNA"/>
</dbReference>
<evidence type="ECO:0000256" key="5">
    <source>
        <dbReference type="ARBA" id="ARBA00023242"/>
    </source>
</evidence>
<evidence type="ECO:0000256" key="1">
    <source>
        <dbReference type="ARBA" id="ARBA00004496"/>
    </source>
</evidence>
<keyword evidence="3" id="KW-0203">Cytokinin biosynthesis</keyword>
<evidence type="ECO:0000256" key="2">
    <source>
        <dbReference type="ARBA" id="ARBA00022490"/>
    </source>
</evidence>
<sequence>MEYRDRGSSIKMTFCQPDPIQLDAKCQNPVGFSACYTRKGCSLLMTRHRIKGVIIKVHSKRHCCSLFMKMGLTFPSLFVEWGTSTSSSNLCVVLLFSTLLLQISTLMEFSQILGCTEEYSGASGSESGWTNYIASPIKENDFDDDNADSKNKQGDCRKGSYGNDDGGGESDDSLTSDASSGPSHPEIPCRSNEGSVKIGPSKYATSKYSSKAKHQKQLKERDGSARIRVEKEVSVLSAASYVQSRTKNSTVKLDLSISLPFFRKVNFDYWKCKWRLSQPHVNFRNSNCVLQLRCTALMAKGQVTTLKPTNQQSNEKPPIIYIGLKEEGIRPGIDHLLCNSYEDLIKQSLNPRDFKSI</sequence>
<proteinExistence type="inferred from homology"/>
<evidence type="ECO:0000256" key="7">
    <source>
        <dbReference type="SAM" id="MobiDB-lite"/>
    </source>
</evidence>
<keyword evidence="4" id="KW-0932">Cytokinin signaling pathway</keyword>
<comment type="similarity">
    <text evidence="6">Belongs to the SOFL plant protein family.</text>
</comment>
<dbReference type="InterPro" id="IPR044670">
    <property type="entry name" value="SOFL"/>
</dbReference>
<comment type="subcellular location">
    <subcellularLocation>
        <location evidence="1">Cytoplasm</location>
    </subcellularLocation>
</comment>
<accession>A0A5N5L6H8</accession>
<evidence type="ECO:0000256" key="4">
    <source>
        <dbReference type="ARBA" id="ARBA00022864"/>
    </source>
</evidence>
<feature type="compositionally biased region" description="Basic and acidic residues" evidence="7">
    <location>
        <begin position="147"/>
        <end position="158"/>
    </location>
</feature>
<keyword evidence="2" id="KW-0963">Cytoplasm</keyword>
<dbReference type="PANTHER" id="PTHR33347">
    <property type="entry name" value="OSJNBA0091C07.3 PROTEIN"/>
    <property type="match status" value="1"/>
</dbReference>
<dbReference type="GO" id="GO:0005737">
    <property type="term" value="C:cytoplasm"/>
    <property type="evidence" value="ECO:0007669"/>
    <property type="project" value="UniProtKB-SubCell"/>
</dbReference>
<dbReference type="GO" id="GO:0009736">
    <property type="term" value="P:cytokinin-activated signaling pathway"/>
    <property type="evidence" value="ECO:0007669"/>
    <property type="project" value="UniProtKB-KW"/>
</dbReference>
<dbReference type="AlphaFoldDB" id="A0A5N5L6H8"/>
<protein>
    <submittedName>
        <fullName evidence="8">Uncharacterized protein</fullName>
    </submittedName>
</protein>